<evidence type="ECO:0000313" key="8">
    <source>
        <dbReference type="EMBL" id="PRY80507.1"/>
    </source>
</evidence>
<dbReference type="OrthoDB" id="6679728at2"/>
<sequence>MTPRWRGSGDAASLIDAKATHSLGSIHEEIHDRDEDMKNVFTAGAALLLTTSIANAGGIDRSGNPYSVLFEDGNYVQLSFSSATPDVSGDYPAGFGGGSTENMAESYFSAGVALKYAVNDDVDVAVMLSQPYGADANYTGGPYTGLAAEWNSTQLSVVGKYQTSDAVSVYGGIRAVQSEATITIPPALFGGAEYSAETEKNTQVGYILGAAYERPEIALRVALTYESGMTHDFETTEAVNGSTVLESTTDIEMPQAVTLDFQSGIAEDTLVFGSVRWSEWSVWEVRPAYYQGAANDRVTGIDDDVFTYRIGVGRRINDDLSVFGRVTYEDASGGDASRLSPTDGSTSIGLGGSYTMNGVEFTGGIEYAMLGDATDASGVEFEDNSAVGVGLTIGYSF</sequence>
<evidence type="ECO:0000256" key="6">
    <source>
        <dbReference type="ARBA" id="ARBA00023136"/>
    </source>
</evidence>
<keyword evidence="5" id="KW-0732">Signal</keyword>
<organism evidence="8 9">
    <name type="scientific">Yoonia maritima</name>
    <dbReference type="NCBI Taxonomy" id="1435347"/>
    <lineage>
        <taxon>Bacteria</taxon>
        <taxon>Pseudomonadati</taxon>
        <taxon>Pseudomonadota</taxon>
        <taxon>Alphaproteobacteria</taxon>
        <taxon>Rhodobacterales</taxon>
        <taxon>Paracoccaceae</taxon>
        <taxon>Yoonia</taxon>
    </lineage>
</organism>
<dbReference type="GO" id="GO:0009279">
    <property type="term" value="C:cell outer membrane"/>
    <property type="evidence" value="ECO:0007669"/>
    <property type="project" value="UniProtKB-SubCell"/>
</dbReference>
<keyword evidence="3" id="KW-1134">Transmembrane beta strand</keyword>
<proteinExistence type="inferred from homology"/>
<evidence type="ECO:0000313" key="9">
    <source>
        <dbReference type="Proteomes" id="UP000238007"/>
    </source>
</evidence>
<dbReference type="PANTHER" id="PTHR35093">
    <property type="entry name" value="OUTER MEMBRANE PROTEIN NMB0088-RELATED"/>
    <property type="match status" value="1"/>
</dbReference>
<keyword evidence="6" id="KW-0472">Membrane</keyword>
<dbReference type="InterPro" id="IPR005017">
    <property type="entry name" value="OMPP1/FadL/TodX"/>
</dbReference>
<dbReference type="SUPFAM" id="SSF56935">
    <property type="entry name" value="Porins"/>
    <property type="match status" value="1"/>
</dbReference>
<keyword evidence="4" id="KW-0812">Transmembrane</keyword>
<dbReference type="Gene3D" id="2.40.160.60">
    <property type="entry name" value="Outer membrane protein transport protein (OMPP1/FadL/TodX)"/>
    <property type="match status" value="1"/>
</dbReference>
<reference evidence="8 9" key="1">
    <citation type="submission" date="2018-03" db="EMBL/GenBank/DDBJ databases">
        <title>Genomic Encyclopedia of Archaeal and Bacterial Type Strains, Phase II (KMG-II): from individual species to whole genera.</title>
        <authorList>
            <person name="Goeker M."/>
        </authorList>
    </citation>
    <scope>NUCLEOTIDE SEQUENCE [LARGE SCALE GENOMIC DNA]</scope>
    <source>
        <strain evidence="8 9">DSM 101533</strain>
    </source>
</reference>
<gene>
    <name evidence="8" type="ORF">CLV80_101362</name>
</gene>
<evidence type="ECO:0000256" key="1">
    <source>
        <dbReference type="ARBA" id="ARBA00004571"/>
    </source>
</evidence>
<comment type="subcellular location">
    <subcellularLocation>
        <location evidence="1">Cell outer membrane</location>
        <topology evidence="1">Multi-pass membrane protein</topology>
    </subcellularLocation>
</comment>
<evidence type="ECO:0000256" key="7">
    <source>
        <dbReference type="ARBA" id="ARBA00023237"/>
    </source>
</evidence>
<accession>A0A2T0W4Z9</accession>
<dbReference type="Pfam" id="PF03349">
    <property type="entry name" value="Toluene_X"/>
    <property type="match status" value="1"/>
</dbReference>
<comment type="caution">
    <text evidence="8">The sequence shown here is derived from an EMBL/GenBank/DDBJ whole genome shotgun (WGS) entry which is preliminary data.</text>
</comment>
<dbReference type="AlphaFoldDB" id="A0A2T0W4Z9"/>
<name>A0A2T0W4Z9_9RHOB</name>
<dbReference type="GO" id="GO:0015483">
    <property type="term" value="F:long-chain fatty acid transporting porin activity"/>
    <property type="evidence" value="ECO:0007669"/>
    <property type="project" value="TreeGrafter"/>
</dbReference>
<dbReference type="PANTHER" id="PTHR35093:SF8">
    <property type="entry name" value="OUTER MEMBRANE PROTEIN NMB0088-RELATED"/>
    <property type="match status" value="1"/>
</dbReference>
<keyword evidence="9" id="KW-1185">Reference proteome</keyword>
<dbReference type="EMBL" id="PVTP01000001">
    <property type="protein sequence ID" value="PRY80507.1"/>
    <property type="molecule type" value="Genomic_DNA"/>
</dbReference>
<evidence type="ECO:0000256" key="2">
    <source>
        <dbReference type="ARBA" id="ARBA00008163"/>
    </source>
</evidence>
<evidence type="ECO:0000256" key="4">
    <source>
        <dbReference type="ARBA" id="ARBA00022692"/>
    </source>
</evidence>
<protein>
    <submittedName>
        <fullName evidence="8">Long-subunit fatty acid transport protein</fullName>
    </submittedName>
</protein>
<evidence type="ECO:0000256" key="3">
    <source>
        <dbReference type="ARBA" id="ARBA00022452"/>
    </source>
</evidence>
<comment type="similarity">
    <text evidence="2">Belongs to the OmpP1/FadL family.</text>
</comment>
<dbReference type="Proteomes" id="UP000238007">
    <property type="component" value="Unassembled WGS sequence"/>
</dbReference>
<keyword evidence="7" id="KW-0998">Cell outer membrane</keyword>
<evidence type="ECO:0000256" key="5">
    <source>
        <dbReference type="ARBA" id="ARBA00022729"/>
    </source>
</evidence>